<dbReference type="InterPro" id="IPR025846">
    <property type="entry name" value="TBL_N"/>
</dbReference>
<keyword evidence="4" id="KW-0735">Signal-anchor</keyword>
<dbReference type="AlphaFoldDB" id="A0AAV9B4V0"/>
<dbReference type="GO" id="GO:1990538">
    <property type="term" value="F:xylan O-acetyltransferase activity"/>
    <property type="evidence" value="ECO:0007669"/>
    <property type="project" value="UniProtKB-ARBA"/>
</dbReference>
<comment type="subcellular location">
    <subcellularLocation>
        <location evidence="1">Golgi apparatus membrane</location>
        <topology evidence="1">Single-pass type II membrane protein</topology>
    </subcellularLocation>
</comment>
<feature type="transmembrane region" description="Helical" evidence="8">
    <location>
        <begin position="16"/>
        <end position="34"/>
    </location>
</feature>
<dbReference type="PANTHER" id="PTHR32285:SF11">
    <property type="entry name" value="PROTEIN TRICHOME BIREFRINGENCE-LIKE 34"/>
    <property type="match status" value="1"/>
</dbReference>
<dbReference type="Proteomes" id="UP001179952">
    <property type="component" value="Unassembled WGS sequence"/>
</dbReference>
<name>A0AAV9B4V0_ACOGR</name>
<feature type="domain" description="Trichome birefringence-like N-terminal" evidence="10">
    <location>
        <begin position="54"/>
        <end position="107"/>
    </location>
</feature>
<protein>
    <recommendedName>
        <fullName evidence="13">Trichome birefringence-like N-terminal domain-containing protein</fullName>
    </recommendedName>
</protein>
<dbReference type="Pfam" id="PF14416">
    <property type="entry name" value="PMR5N"/>
    <property type="match status" value="1"/>
</dbReference>
<dbReference type="PANTHER" id="PTHR32285">
    <property type="entry name" value="PROTEIN TRICHOME BIREFRINGENCE-LIKE 9-RELATED"/>
    <property type="match status" value="1"/>
</dbReference>
<sequence>MDKIFHFLLRPRELRTIFLFLIIASVVIVSVSLFREYSHDDLRVIPGYDGGSRTCDLFSGRWVFDNLSYPLYSEKECSFVFEEVACETFGRKDTTYQNWRWQPNGCDLPRFNATAMLEKLRNKRLVFVGDSLNRNQWVSMVCLLQSIIPPSQKSMQWHNKGSLVAFHATEYNASIEFYWSPLLVESNCDDPVKHRDQERIIRAGSIKKHAKHWTGADVVIFNTYLWWRKTDMKIIVKREDGVLEETPMMQSFQLILKTWAKWLEHHVDRQKTQLFFMTLSPTHFWADEWGGLADENCYNETEPIKKEGHWGRGSDVEMMGAVDEAIGKLKEKGVEVRVINMTQLSEYRKDGHPSIHRKFWVSLTEAQLVDPKSYADCIHWCVPGVPDAWNELLYAYMFL</sequence>
<keyword evidence="7 8" id="KW-0472">Membrane</keyword>
<proteinExistence type="inferred from homology"/>
<keyword evidence="3 8" id="KW-0812">Transmembrane</keyword>
<accession>A0AAV9B4V0</accession>
<keyword evidence="6" id="KW-0333">Golgi apparatus</keyword>
<evidence type="ECO:0000256" key="6">
    <source>
        <dbReference type="ARBA" id="ARBA00023034"/>
    </source>
</evidence>
<evidence type="ECO:0000259" key="10">
    <source>
        <dbReference type="Pfam" id="PF14416"/>
    </source>
</evidence>
<reference evidence="11" key="2">
    <citation type="submission" date="2023-06" db="EMBL/GenBank/DDBJ databases">
        <authorList>
            <person name="Ma L."/>
            <person name="Liu K.-W."/>
            <person name="Li Z."/>
            <person name="Hsiao Y.-Y."/>
            <person name="Qi Y."/>
            <person name="Fu T."/>
            <person name="Tang G."/>
            <person name="Zhang D."/>
            <person name="Sun W.-H."/>
            <person name="Liu D.-K."/>
            <person name="Li Y."/>
            <person name="Chen G.-Z."/>
            <person name="Liu X.-D."/>
            <person name="Liao X.-Y."/>
            <person name="Jiang Y.-T."/>
            <person name="Yu X."/>
            <person name="Hao Y."/>
            <person name="Huang J."/>
            <person name="Zhao X.-W."/>
            <person name="Ke S."/>
            <person name="Chen Y.-Y."/>
            <person name="Wu W.-L."/>
            <person name="Hsu J.-L."/>
            <person name="Lin Y.-F."/>
            <person name="Huang M.-D."/>
            <person name="Li C.-Y."/>
            <person name="Huang L."/>
            <person name="Wang Z.-W."/>
            <person name="Zhao X."/>
            <person name="Zhong W.-Y."/>
            <person name="Peng D.-H."/>
            <person name="Ahmad S."/>
            <person name="Lan S."/>
            <person name="Zhang J.-S."/>
            <person name="Tsai W.-C."/>
            <person name="Van De Peer Y."/>
            <person name="Liu Z.-J."/>
        </authorList>
    </citation>
    <scope>NUCLEOTIDE SEQUENCE</scope>
    <source>
        <strain evidence="11">SCP</strain>
        <tissue evidence="11">Leaves</tissue>
    </source>
</reference>
<comment type="caution">
    <text evidence="11">The sequence shown here is derived from an EMBL/GenBank/DDBJ whole genome shotgun (WGS) entry which is preliminary data.</text>
</comment>
<dbReference type="InterPro" id="IPR026057">
    <property type="entry name" value="TBL_C"/>
</dbReference>
<dbReference type="InterPro" id="IPR029962">
    <property type="entry name" value="TBL"/>
</dbReference>
<organism evidence="11 12">
    <name type="scientific">Acorus gramineus</name>
    <name type="common">Dwarf sweet flag</name>
    <dbReference type="NCBI Taxonomy" id="55184"/>
    <lineage>
        <taxon>Eukaryota</taxon>
        <taxon>Viridiplantae</taxon>
        <taxon>Streptophyta</taxon>
        <taxon>Embryophyta</taxon>
        <taxon>Tracheophyta</taxon>
        <taxon>Spermatophyta</taxon>
        <taxon>Magnoliopsida</taxon>
        <taxon>Liliopsida</taxon>
        <taxon>Acoraceae</taxon>
        <taxon>Acorus</taxon>
    </lineage>
</organism>
<keyword evidence="5 8" id="KW-1133">Transmembrane helix</keyword>
<dbReference type="EMBL" id="JAUJYN010000005">
    <property type="protein sequence ID" value="KAK1271433.1"/>
    <property type="molecule type" value="Genomic_DNA"/>
</dbReference>
<evidence type="ECO:0000313" key="11">
    <source>
        <dbReference type="EMBL" id="KAK1271433.1"/>
    </source>
</evidence>
<evidence type="ECO:0000259" key="9">
    <source>
        <dbReference type="Pfam" id="PF13839"/>
    </source>
</evidence>
<dbReference type="GO" id="GO:0000139">
    <property type="term" value="C:Golgi membrane"/>
    <property type="evidence" value="ECO:0007669"/>
    <property type="project" value="UniProtKB-SubCell"/>
</dbReference>
<evidence type="ECO:0000256" key="5">
    <source>
        <dbReference type="ARBA" id="ARBA00022989"/>
    </source>
</evidence>
<evidence type="ECO:0000256" key="2">
    <source>
        <dbReference type="ARBA" id="ARBA00007727"/>
    </source>
</evidence>
<gene>
    <name evidence="11" type="ORF">QJS04_geneDACA005970</name>
</gene>
<evidence type="ECO:0000256" key="1">
    <source>
        <dbReference type="ARBA" id="ARBA00004323"/>
    </source>
</evidence>
<keyword evidence="12" id="KW-1185">Reference proteome</keyword>
<evidence type="ECO:0000256" key="4">
    <source>
        <dbReference type="ARBA" id="ARBA00022968"/>
    </source>
</evidence>
<comment type="similarity">
    <text evidence="2">Belongs to the PC-esterase family. TBL subfamily.</text>
</comment>
<reference evidence="11" key="1">
    <citation type="journal article" date="2023" name="Nat. Commun.">
        <title>Diploid and tetraploid genomes of Acorus and the evolution of monocots.</title>
        <authorList>
            <person name="Ma L."/>
            <person name="Liu K.W."/>
            <person name="Li Z."/>
            <person name="Hsiao Y.Y."/>
            <person name="Qi Y."/>
            <person name="Fu T."/>
            <person name="Tang G.D."/>
            <person name="Zhang D."/>
            <person name="Sun W.H."/>
            <person name="Liu D.K."/>
            <person name="Li Y."/>
            <person name="Chen G.Z."/>
            <person name="Liu X.D."/>
            <person name="Liao X.Y."/>
            <person name="Jiang Y.T."/>
            <person name="Yu X."/>
            <person name="Hao Y."/>
            <person name="Huang J."/>
            <person name="Zhao X.W."/>
            <person name="Ke S."/>
            <person name="Chen Y.Y."/>
            <person name="Wu W.L."/>
            <person name="Hsu J.L."/>
            <person name="Lin Y.F."/>
            <person name="Huang M.D."/>
            <person name="Li C.Y."/>
            <person name="Huang L."/>
            <person name="Wang Z.W."/>
            <person name="Zhao X."/>
            <person name="Zhong W.Y."/>
            <person name="Peng D.H."/>
            <person name="Ahmad S."/>
            <person name="Lan S."/>
            <person name="Zhang J.S."/>
            <person name="Tsai W.C."/>
            <person name="Van de Peer Y."/>
            <person name="Liu Z.J."/>
        </authorList>
    </citation>
    <scope>NUCLEOTIDE SEQUENCE</scope>
    <source>
        <strain evidence="11">SCP</strain>
    </source>
</reference>
<evidence type="ECO:0000256" key="8">
    <source>
        <dbReference type="SAM" id="Phobius"/>
    </source>
</evidence>
<evidence type="ECO:0000256" key="7">
    <source>
        <dbReference type="ARBA" id="ARBA00023136"/>
    </source>
</evidence>
<dbReference type="Pfam" id="PF13839">
    <property type="entry name" value="PC-Esterase"/>
    <property type="match status" value="1"/>
</dbReference>
<evidence type="ECO:0000313" key="12">
    <source>
        <dbReference type="Proteomes" id="UP001179952"/>
    </source>
</evidence>
<evidence type="ECO:0008006" key="13">
    <source>
        <dbReference type="Google" id="ProtNLM"/>
    </source>
</evidence>
<evidence type="ECO:0000256" key="3">
    <source>
        <dbReference type="ARBA" id="ARBA00022692"/>
    </source>
</evidence>
<feature type="domain" description="Trichome birefringence-like C-terminal" evidence="9">
    <location>
        <begin position="108"/>
        <end position="395"/>
    </location>
</feature>